<keyword evidence="4" id="KW-1133">Transmembrane helix</keyword>
<dbReference type="InterPro" id="IPR018060">
    <property type="entry name" value="HTH_AraC"/>
</dbReference>
<dbReference type="GO" id="GO:0003700">
    <property type="term" value="F:DNA-binding transcription factor activity"/>
    <property type="evidence" value="ECO:0007669"/>
    <property type="project" value="InterPro"/>
</dbReference>
<dbReference type="InterPro" id="IPR018062">
    <property type="entry name" value="HTH_AraC-typ_CS"/>
</dbReference>
<feature type="transmembrane region" description="Helical" evidence="4">
    <location>
        <begin position="35"/>
        <end position="54"/>
    </location>
</feature>
<sequence>MIQTIALLSPIYVTLFWGIIFLVQKKSDNAPRWTLGLFLIFACFLYISHAIFFSRLYHLYAFFESIYLYTGLSLYPLFYTYILKLTTHSFKTPRHLFHFIPGVLFGVVSLLLTLTLSPEQRIYYVKHILVETNLKAINFNTLPGIKGYIFLLSRIVFILQTIVYLMLVIRLSNQHNKTINQYFSNTEGKKMNWVRNLSILAFAVSVAAIAFALLGRSYFIHHNLSLLIPSIFFTTIFFLIGYKGNMQREIFEMLYEQEKDNVDEEISDSPENDLKTRLLKLFEHDKIYQVNELRISTVCESLLTNRTYISKLINDEFEMNFNEFVNKYRVAEAKQLLLSRENNKFTMEYIAQQAGFGSVASFSRVFKEIEGTTPGKYREKNSSKMT</sequence>
<dbReference type="STRING" id="1544798.LH29_00720"/>
<dbReference type="Pfam" id="PF12833">
    <property type="entry name" value="HTH_18"/>
    <property type="match status" value="1"/>
</dbReference>
<dbReference type="InterPro" id="IPR009057">
    <property type="entry name" value="Homeodomain-like_sf"/>
</dbReference>
<dbReference type="EMBL" id="JRHC01000001">
    <property type="protein sequence ID" value="KJF44092.1"/>
    <property type="molecule type" value="Genomic_DNA"/>
</dbReference>
<dbReference type="AlphaFoldDB" id="A0A0D8JB02"/>
<feature type="transmembrane region" description="Helical" evidence="4">
    <location>
        <begin position="95"/>
        <end position="116"/>
    </location>
</feature>
<keyword evidence="4" id="KW-0812">Transmembrane</keyword>
<keyword evidence="2" id="KW-0238">DNA-binding</keyword>
<organism evidence="6 7">
    <name type="scientific">Draconibacterium sediminis</name>
    <dbReference type="NCBI Taxonomy" id="1544798"/>
    <lineage>
        <taxon>Bacteria</taxon>
        <taxon>Pseudomonadati</taxon>
        <taxon>Bacteroidota</taxon>
        <taxon>Bacteroidia</taxon>
        <taxon>Marinilabiliales</taxon>
        <taxon>Prolixibacteraceae</taxon>
        <taxon>Draconibacterium</taxon>
    </lineage>
</organism>
<proteinExistence type="predicted"/>
<evidence type="ECO:0000313" key="6">
    <source>
        <dbReference type="EMBL" id="KJF44092.1"/>
    </source>
</evidence>
<dbReference type="OrthoDB" id="1157591at2"/>
<name>A0A0D8JB02_9BACT</name>
<keyword evidence="4" id="KW-0472">Membrane</keyword>
<feature type="transmembrane region" description="Helical" evidence="4">
    <location>
        <begin position="220"/>
        <end position="242"/>
    </location>
</feature>
<feature type="transmembrane region" description="Helical" evidence="4">
    <location>
        <begin position="6"/>
        <end position="23"/>
    </location>
</feature>
<dbReference type="PANTHER" id="PTHR43280">
    <property type="entry name" value="ARAC-FAMILY TRANSCRIPTIONAL REGULATOR"/>
    <property type="match status" value="1"/>
</dbReference>
<comment type="caution">
    <text evidence="6">The sequence shown here is derived from an EMBL/GenBank/DDBJ whole genome shotgun (WGS) entry which is preliminary data.</text>
</comment>
<feature type="transmembrane region" description="Helical" evidence="4">
    <location>
        <begin position="66"/>
        <end position="83"/>
    </location>
</feature>
<keyword evidence="7" id="KW-1185">Reference proteome</keyword>
<dbReference type="Gene3D" id="1.10.10.60">
    <property type="entry name" value="Homeodomain-like"/>
    <property type="match status" value="2"/>
</dbReference>
<evidence type="ECO:0000256" key="1">
    <source>
        <dbReference type="ARBA" id="ARBA00023015"/>
    </source>
</evidence>
<protein>
    <recommendedName>
        <fullName evidence="5">HTH araC/xylS-type domain-containing protein</fullName>
    </recommendedName>
</protein>
<gene>
    <name evidence="6" type="ORF">LH29_00720</name>
</gene>
<feature type="transmembrane region" description="Helical" evidence="4">
    <location>
        <begin position="193"/>
        <end position="214"/>
    </location>
</feature>
<feature type="transmembrane region" description="Helical" evidence="4">
    <location>
        <begin position="148"/>
        <end position="172"/>
    </location>
</feature>
<evidence type="ECO:0000259" key="5">
    <source>
        <dbReference type="PROSITE" id="PS01124"/>
    </source>
</evidence>
<reference evidence="6 7" key="1">
    <citation type="submission" date="2014-09" db="EMBL/GenBank/DDBJ databases">
        <title>Draft Genome Sequence of Draconibacterium sp. JN14CK-3.</title>
        <authorList>
            <person name="Dong C."/>
            <person name="Lai Q."/>
            <person name="Shao Z."/>
        </authorList>
    </citation>
    <scope>NUCLEOTIDE SEQUENCE [LARGE SCALE GENOMIC DNA]</scope>
    <source>
        <strain evidence="6 7">JN14CK-3</strain>
    </source>
</reference>
<feature type="domain" description="HTH araC/xylS-type" evidence="5">
    <location>
        <begin position="276"/>
        <end position="380"/>
    </location>
</feature>
<evidence type="ECO:0000313" key="7">
    <source>
        <dbReference type="Proteomes" id="UP000032544"/>
    </source>
</evidence>
<evidence type="ECO:0000256" key="4">
    <source>
        <dbReference type="SAM" id="Phobius"/>
    </source>
</evidence>
<dbReference type="PROSITE" id="PS01124">
    <property type="entry name" value="HTH_ARAC_FAMILY_2"/>
    <property type="match status" value="1"/>
</dbReference>
<evidence type="ECO:0000256" key="2">
    <source>
        <dbReference type="ARBA" id="ARBA00023125"/>
    </source>
</evidence>
<dbReference type="SUPFAM" id="SSF46689">
    <property type="entry name" value="Homeodomain-like"/>
    <property type="match status" value="1"/>
</dbReference>
<dbReference type="PANTHER" id="PTHR43280:SF29">
    <property type="entry name" value="ARAC-FAMILY TRANSCRIPTIONAL REGULATOR"/>
    <property type="match status" value="1"/>
</dbReference>
<dbReference type="PRINTS" id="PR00032">
    <property type="entry name" value="HTHARAC"/>
</dbReference>
<keyword evidence="3" id="KW-0804">Transcription</keyword>
<dbReference type="GO" id="GO:0043565">
    <property type="term" value="F:sequence-specific DNA binding"/>
    <property type="evidence" value="ECO:0007669"/>
    <property type="project" value="InterPro"/>
</dbReference>
<dbReference type="SMART" id="SM00342">
    <property type="entry name" value="HTH_ARAC"/>
    <property type="match status" value="1"/>
</dbReference>
<accession>A0A0D8JB02</accession>
<dbReference type="PROSITE" id="PS00041">
    <property type="entry name" value="HTH_ARAC_FAMILY_1"/>
    <property type="match status" value="1"/>
</dbReference>
<keyword evidence="1" id="KW-0805">Transcription regulation</keyword>
<dbReference type="InterPro" id="IPR020449">
    <property type="entry name" value="Tscrpt_reg_AraC-type_HTH"/>
</dbReference>
<evidence type="ECO:0000256" key="3">
    <source>
        <dbReference type="ARBA" id="ARBA00023163"/>
    </source>
</evidence>
<dbReference type="Proteomes" id="UP000032544">
    <property type="component" value="Unassembled WGS sequence"/>
</dbReference>